<evidence type="ECO:0000313" key="1">
    <source>
        <dbReference type="EMBL" id="ACS42975.1"/>
    </source>
</evidence>
<dbReference type="EMBL" id="CP001511">
    <property type="protein sequence ID" value="ACS42975.1"/>
    <property type="molecule type" value="Genomic_DNA"/>
</dbReference>
<dbReference type="Proteomes" id="UP000009081">
    <property type="component" value="Plasmid megaplasmid"/>
</dbReference>
<reference evidence="1 2" key="1">
    <citation type="journal article" date="2009" name="PLoS ONE">
        <title>Methylobacterium genome sequences: a reference blueprint to investigate microbial metabolism of C1 compounds from natural and industrial sources.</title>
        <authorList>
            <person name="Vuilleumier S."/>
            <person name="Chistoserdova L."/>
            <person name="Lee M.-C."/>
            <person name="Bringel F."/>
            <person name="Lajus A."/>
            <person name="Zhou Y."/>
            <person name="Gourion B."/>
            <person name="Barbe V."/>
            <person name="Chang J."/>
            <person name="Cruveiller S."/>
            <person name="Dossat C."/>
            <person name="Gillett W."/>
            <person name="Gruffaz C."/>
            <person name="Haugen E."/>
            <person name="Hourcade E."/>
            <person name="Levy R."/>
            <person name="Mangenot S."/>
            <person name="Muller E."/>
            <person name="Nadalig T."/>
            <person name="Pagni M."/>
            <person name="Penny C."/>
            <person name="Peyraud R."/>
            <person name="Robinson D.G."/>
            <person name="Roche D."/>
            <person name="Rouy Z."/>
            <person name="Saenampechek C."/>
            <person name="Salvignol G."/>
            <person name="Vallenet D."/>
            <person name="Wu Z."/>
            <person name="Marx C.J."/>
            <person name="Vorholt J.A."/>
            <person name="Olson M.V."/>
            <person name="Kaul R."/>
            <person name="Weissenbach J."/>
            <person name="Medigue C."/>
            <person name="Lidstrom M.E."/>
        </authorList>
    </citation>
    <scope>NUCLEOTIDE SEQUENCE [LARGE SCALE GENOMIC DNA]</scope>
    <source>
        <strain evidence="2">ATCC 14718 / DSM 1338 / JCM 2805 / NCIMB 9133 / AM1</strain>
    </source>
</reference>
<name>C5B3E3_METEA</name>
<keyword evidence="2" id="KW-1185">Reference proteome</keyword>
<accession>C5B3E3</accession>
<sequence>MEAVSIMRHRDYRDQIASEDVRDPALRKNVFREMARDFTAMMKEGGITDRPGTIARMMEAAYRAGLETPRDAETAVSRSTRAAHRPRMFTDMDVPSFPRDRLEELRLWLFGSSPYGDRGDGYPLNGRKDPGHEQIVLFMRPAHPGMPASVSRDEWMLAIDGGHRGFSNKGILPLVKLGLYEASEPDGNGWRFAILTEWGFELLATGSTSPPEARVPGASTTAARYRTCVGDGRVVHAAAIALGLLPNEEPSSPRPPR</sequence>
<dbReference type="KEGG" id="mea:Mex_2p0037"/>
<dbReference type="HOGENOM" id="CLU_1081003_0_0_5"/>
<dbReference type="AlphaFoldDB" id="C5B3E3"/>
<evidence type="ECO:0000313" key="2">
    <source>
        <dbReference type="Proteomes" id="UP000009081"/>
    </source>
</evidence>
<gene>
    <name evidence="1" type="ordered locus">MexAM1_META2p0037</name>
</gene>
<geneLocation type="plasmid" evidence="1 2">
    <name>megaplasmid</name>
</geneLocation>
<proteinExistence type="predicted"/>
<keyword evidence="1" id="KW-0614">Plasmid</keyword>
<organism evidence="1 2">
    <name type="scientific">Methylorubrum extorquens (strain ATCC 14718 / DSM 1338 / JCM 2805 / NCIMB 9133 / AM1)</name>
    <name type="common">Methylobacterium extorquens</name>
    <dbReference type="NCBI Taxonomy" id="272630"/>
    <lineage>
        <taxon>Bacteria</taxon>
        <taxon>Pseudomonadati</taxon>
        <taxon>Pseudomonadota</taxon>
        <taxon>Alphaproteobacteria</taxon>
        <taxon>Hyphomicrobiales</taxon>
        <taxon>Methylobacteriaceae</taxon>
        <taxon>Methylorubrum</taxon>
    </lineage>
</organism>
<protein>
    <submittedName>
        <fullName evidence="1">Uncharacterized protein</fullName>
    </submittedName>
</protein>